<keyword evidence="2" id="KW-1185">Reference proteome</keyword>
<accession>A0ACB9F4K1</accession>
<reference evidence="1 2" key="2">
    <citation type="journal article" date="2022" name="Mol. Ecol. Resour.">
        <title>The genomes of chicory, endive, great burdock and yacon provide insights into Asteraceae paleo-polyploidization history and plant inulin production.</title>
        <authorList>
            <person name="Fan W."/>
            <person name="Wang S."/>
            <person name="Wang H."/>
            <person name="Wang A."/>
            <person name="Jiang F."/>
            <person name="Liu H."/>
            <person name="Zhao H."/>
            <person name="Xu D."/>
            <person name="Zhang Y."/>
        </authorList>
    </citation>
    <scope>NUCLEOTIDE SEQUENCE [LARGE SCALE GENOMIC DNA]</scope>
    <source>
        <strain evidence="2">cv. Punajuju</strain>
        <tissue evidence="1">Leaves</tissue>
    </source>
</reference>
<reference evidence="2" key="1">
    <citation type="journal article" date="2022" name="Mol. Ecol. Resour.">
        <title>The genomes of chicory, endive, great burdock and yacon provide insights into Asteraceae palaeo-polyploidization history and plant inulin production.</title>
        <authorList>
            <person name="Fan W."/>
            <person name="Wang S."/>
            <person name="Wang H."/>
            <person name="Wang A."/>
            <person name="Jiang F."/>
            <person name="Liu H."/>
            <person name="Zhao H."/>
            <person name="Xu D."/>
            <person name="Zhang Y."/>
        </authorList>
    </citation>
    <scope>NUCLEOTIDE SEQUENCE [LARGE SCALE GENOMIC DNA]</scope>
    <source>
        <strain evidence="2">cv. Punajuju</strain>
    </source>
</reference>
<protein>
    <submittedName>
        <fullName evidence="1">Uncharacterized protein</fullName>
    </submittedName>
</protein>
<organism evidence="1 2">
    <name type="scientific">Cichorium intybus</name>
    <name type="common">Chicory</name>
    <dbReference type="NCBI Taxonomy" id="13427"/>
    <lineage>
        <taxon>Eukaryota</taxon>
        <taxon>Viridiplantae</taxon>
        <taxon>Streptophyta</taxon>
        <taxon>Embryophyta</taxon>
        <taxon>Tracheophyta</taxon>
        <taxon>Spermatophyta</taxon>
        <taxon>Magnoliopsida</taxon>
        <taxon>eudicotyledons</taxon>
        <taxon>Gunneridae</taxon>
        <taxon>Pentapetalae</taxon>
        <taxon>asterids</taxon>
        <taxon>campanulids</taxon>
        <taxon>Asterales</taxon>
        <taxon>Asteraceae</taxon>
        <taxon>Cichorioideae</taxon>
        <taxon>Cichorieae</taxon>
        <taxon>Cichoriinae</taxon>
        <taxon>Cichorium</taxon>
    </lineage>
</organism>
<evidence type="ECO:0000313" key="2">
    <source>
        <dbReference type="Proteomes" id="UP001055811"/>
    </source>
</evidence>
<sequence length="131" mass="14841">MEIESQSLTILMDARNERDLNDDLAKAYQNGKFSDKNFTTISRKSAVPDIFLELNKSKELRNSTESLRAQAIKKLARKYLNTQSELCDEIDFRKPVLEVVSNLGDGFVMHSWLDVLGMCLQKLLSQGGLSL</sequence>
<comment type="caution">
    <text evidence="1">The sequence shown here is derived from an EMBL/GenBank/DDBJ whole genome shotgun (WGS) entry which is preliminary data.</text>
</comment>
<dbReference type="Proteomes" id="UP001055811">
    <property type="component" value="Linkage Group LG03"/>
</dbReference>
<proteinExistence type="predicted"/>
<name>A0ACB9F4K1_CICIN</name>
<dbReference type="EMBL" id="CM042011">
    <property type="protein sequence ID" value="KAI3766042.1"/>
    <property type="molecule type" value="Genomic_DNA"/>
</dbReference>
<gene>
    <name evidence="1" type="ORF">L2E82_16090</name>
</gene>
<evidence type="ECO:0000313" key="1">
    <source>
        <dbReference type="EMBL" id="KAI3766042.1"/>
    </source>
</evidence>